<evidence type="ECO:0000259" key="4">
    <source>
        <dbReference type="PROSITE" id="PS50188"/>
    </source>
</evidence>
<keyword evidence="6" id="KW-1185">Reference proteome</keyword>
<organism evidence="5 6">
    <name type="scientific">Cichlidogyrus casuarinus</name>
    <dbReference type="NCBI Taxonomy" id="1844966"/>
    <lineage>
        <taxon>Eukaryota</taxon>
        <taxon>Metazoa</taxon>
        <taxon>Spiralia</taxon>
        <taxon>Lophotrochozoa</taxon>
        <taxon>Platyhelminthes</taxon>
        <taxon>Monogenea</taxon>
        <taxon>Monopisthocotylea</taxon>
        <taxon>Dactylogyridea</taxon>
        <taxon>Ancyrocephalidae</taxon>
        <taxon>Cichlidogyrus</taxon>
    </lineage>
</organism>
<dbReference type="Pfam" id="PF13671">
    <property type="entry name" value="AAA_33"/>
    <property type="match status" value="1"/>
</dbReference>
<feature type="region of interest" description="Disordered" evidence="3">
    <location>
        <begin position="1"/>
        <end position="40"/>
    </location>
</feature>
<dbReference type="PROSITE" id="PS50188">
    <property type="entry name" value="B302_SPRY"/>
    <property type="match status" value="1"/>
</dbReference>
<dbReference type="Gene3D" id="3.40.50.300">
    <property type="entry name" value="P-loop containing nucleotide triphosphate hydrolases"/>
    <property type="match status" value="1"/>
</dbReference>
<feature type="compositionally biased region" description="Low complexity" evidence="3">
    <location>
        <begin position="665"/>
        <end position="686"/>
    </location>
</feature>
<reference evidence="5 6" key="1">
    <citation type="submission" date="2024-11" db="EMBL/GenBank/DDBJ databases">
        <title>Adaptive evolution of stress response genes in parasites aligns with host niche diversity.</title>
        <authorList>
            <person name="Hahn C."/>
            <person name="Resl P."/>
        </authorList>
    </citation>
    <scope>NUCLEOTIDE SEQUENCE [LARGE SCALE GENOMIC DNA]</scope>
    <source>
        <strain evidence="5">EGGRZ-B1_66</strain>
        <tissue evidence="5">Body</tissue>
    </source>
</reference>
<dbReference type="InterPro" id="IPR035778">
    <property type="entry name" value="SPRY_hnRNP_U"/>
</dbReference>
<feature type="domain" description="B30.2/SPRY" evidence="4">
    <location>
        <begin position="56"/>
        <end position="253"/>
    </location>
</feature>
<dbReference type="PANTHER" id="PTHR12381:SF56">
    <property type="entry name" value="B30.2_SPRY DOMAIN-CONTAINING PROTEIN-RELATED"/>
    <property type="match status" value="1"/>
</dbReference>
<dbReference type="SUPFAM" id="SSF49899">
    <property type="entry name" value="Concanavalin A-like lectins/glucanases"/>
    <property type="match status" value="1"/>
</dbReference>
<accession>A0ABD2Q0U1</accession>
<dbReference type="InterPro" id="IPR001870">
    <property type="entry name" value="B30.2/SPRY"/>
</dbReference>
<name>A0ABD2Q0U1_9PLAT</name>
<gene>
    <name evidence="5" type="ORF">Ciccas_008135</name>
</gene>
<evidence type="ECO:0000313" key="5">
    <source>
        <dbReference type="EMBL" id="KAL3313265.1"/>
    </source>
</evidence>
<dbReference type="InterPro" id="IPR003877">
    <property type="entry name" value="SPRY_dom"/>
</dbReference>
<dbReference type="PANTHER" id="PTHR12381">
    <property type="entry name" value="HETEROGENEOUS NUCLEAR RIBONUCLEOPROTEIN U FAMILY MEMBER"/>
    <property type="match status" value="1"/>
</dbReference>
<proteinExistence type="predicted"/>
<keyword evidence="2" id="KW-0539">Nucleus</keyword>
<protein>
    <recommendedName>
        <fullName evidence="4">B30.2/SPRY domain-containing protein</fullName>
    </recommendedName>
</protein>
<feature type="region of interest" description="Disordered" evidence="3">
    <location>
        <begin position="655"/>
        <end position="686"/>
    </location>
</feature>
<comment type="caution">
    <text evidence="5">The sequence shown here is derived from an EMBL/GenBank/DDBJ whole genome shotgun (WGS) entry which is preliminary data.</text>
</comment>
<dbReference type="Gene3D" id="2.60.120.920">
    <property type="match status" value="1"/>
</dbReference>
<evidence type="ECO:0000256" key="2">
    <source>
        <dbReference type="ARBA" id="ARBA00023242"/>
    </source>
</evidence>
<feature type="compositionally biased region" description="Polar residues" evidence="3">
    <location>
        <begin position="655"/>
        <end position="664"/>
    </location>
</feature>
<comment type="subcellular location">
    <subcellularLocation>
        <location evidence="1">Nucleus</location>
    </subcellularLocation>
</comment>
<dbReference type="AlphaFoldDB" id="A0ABD2Q0U1"/>
<dbReference type="EMBL" id="JBJKFK010001371">
    <property type="protein sequence ID" value="KAL3313265.1"/>
    <property type="molecule type" value="Genomic_DNA"/>
</dbReference>
<evidence type="ECO:0000313" key="6">
    <source>
        <dbReference type="Proteomes" id="UP001626550"/>
    </source>
</evidence>
<evidence type="ECO:0000256" key="3">
    <source>
        <dbReference type="SAM" id="MobiDB-lite"/>
    </source>
</evidence>
<feature type="compositionally biased region" description="Basic and acidic residues" evidence="3">
    <location>
        <begin position="8"/>
        <end position="23"/>
    </location>
</feature>
<dbReference type="InterPro" id="IPR043136">
    <property type="entry name" value="B30.2/SPRY_sf"/>
</dbReference>
<dbReference type="GO" id="GO:0005634">
    <property type="term" value="C:nucleus"/>
    <property type="evidence" value="ECO:0007669"/>
    <property type="project" value="UniProtKB-SubCell"/>
</dbReference>
<dbReference type="InterPro" id="IPR013320">
    <property type="entry name" value="ConA-like_dom_sf"/>
</dbReference>
<dbReference type="CDD" id="cd12884">
    <property type="entry name" value="SPRY_hnRNP"/>
    <property type="match status" value="1"/>
</dbReference>
<dbReference type="SMART" id="SM00449">
    <property type="entry name" value="SPRY"/>
    <property type="match status" value="1"/>
</dbReference>
<dbReference type="Proteomes" id="UP001626550">
    <property type="component" value="Unassembled WGS sequence"/>
</dbReference>
<feature type="region of interest" description="Disordered" evidence="3">
    <location>
        <begin position="476"/>
        <end position="502"/>
    </location>
</feature>
<evidence type="ECO:0000256" key="1">
    <source>
        <dbReference type="ARBA" id="ARBA00004123"/>
    </source>
</evidence>
<sequence length="686" mass="77611">MSEDVIEDEHIGEKTSKMKKEEEIGPSNLESTGLQVETEAQESIKTESRLLVGPIINTDCSDVMEEKPEWELDSSVFLDPYNSDLNLNIHEDYLHAEPLTEGGFALMWSGVRANYGLLKGKTFFECKVLENLRISPCIKENSEQNHDHVLRLGWSLESTDFALGDSKYSYGFGGTGKKSTQGLFSEYGRPFNTGDVVTAFLDYDGQNASILFSLNGDHLGEAFKISDLDHKPLFPHIYCKNVSFRVNFGSTEFYFPPMNDIDSWIPFNNVPIDYREHGKKPPTSFADCEMVMLIGLPGAGKSYLANKMVEEHRDKRYNVLGTNLILEKMKVTGLSRKRNYAGRWESLIEKATHCLNTLLQVACKRRRNYILDQTNVYPSAQRRKIAQFREFKCRAIVIVPDEETLNARYNKAQEEEGKEVNQDTYDNMKANFSIPRPKSIDSSSFFDSIEFAELQEAEARRLVEGYNKEIHIEVQNNNKRPRHNQSNGNRWNGPGYRNPGMYVGPNPTSLAYYQQRMRYPPAHTGYRNPYPPGPQRAYHPQHSHQYPMQHYPPQYQQQMGYQYTSPHVYPPPPPPPPHTGYPEASVSYATEEYQQEVPSASQMDPAAAAVAAYASYYAAQGIPGSQAGKAAAGTEQKLSIEEATKQAAEYNAMQASLSQSYRQTQPSSQAQSYAPSAAYYPRVGHP</sequence>
<dbReference type="Pfam" id="PF00622">
    <property type="entry name" value="SPRY"/>
    <property type="match status" value="1"/>
</dbReference>
<feature type="compositionally biased region" description="Polar residues" evidence="3">
    <location>
        <begin position="476"/>
        <end position="490"/>
    </location>
</feature>
<dbReference type="InterPro" id="IPR027417">
    <property type="entry name" value="P-loop_NTPase"/>
</dbReference>
<feature type="region of interest" description="Disordered" evidence="3">
    <location>
        <begin position="522"/>
        <end position="544"/>
    </location>
</feature>
<dbReference type="SUPFAM" id="SSF52540">
    <property type="entry name" value="P-loop containing nucleoside triphosphate hydrolases"/>
    <property type="match status" value="1"/>
</dbReference>